<sequence length="180" mass="20971">MIFEKGHFRSSRLEKSIITESLNRVKTFSSKSAYDSKTTVFLSHKHKDLEEIEEATGVIELLEDLGVKVYIDSMDNKMPNQTSGETAARIKDVIKYCKKFILLATPKALESYWCNWELGIGDVHRFKNNIAILPIKEKGEYDFQYKGNEYLQIYPHIDYEDGTSFYRNNGGRIERGYYRT</sequence>
<protein>
    <submittedName>
        <fullName evidence="2">Toll/interleukin-1 receptor domain-containing protein</fullName>
    </submittedName>
</protein>
<dbReference type="InterPro" id="IPR035897">
    <property type="entry name" value="Toll_tir_struct_dom_sf"/>
</dbReference>
<organism evidence="2 3">
    <name type="scientific">Tenacibaculum discolor</name>
    <dbReference type="NCBI Taxonomy" id="361581"/>
    <lineage>
        <taxon>Bacteria</taxon>
        <taxon>Pseudomonadati</taxon>
        <taxon>Bacteroidota</taxon>
        <taxon>Flavobacteriia</taxon>
        <taxon>Flavobacteriales</taxon>
        <taxon>Flavobacteriaceae</taxon>
        <taxon>Tenacibaculum</taxon>
    </lineage>
</organism>
<proteinExistence type="predicted"/>
<dbReference type="PROSITE" id="PS50104">
    <property type="entry name" value="TIR"/>
    <property type="match status" value="1"/>
</dbReference>
<keyword evidence="2" id="KW-0675">Receptor</keyword>
<evidence type="ECO:0000313" key="3">
    <source>
        <dbReference type="Proteomes" id="UP001242342"/>
    </source>
</evidence>
<dbReference type="EMBL" id="JAUYVU010000004">
    <property type="protein sequence ID" value="MDP2541170.1"/>
    <property type="molecule type" value="Genomic_DNA"/>
</dbReference>
<dbReference type="Gene3D" id="3.40.50.10140">
    <property type="entry name" value="Toll/interleukin-1 receptor homology (TIR) domain"/>
    <property type="match status" value="1"/>
</dbReference>
<gene>
    <name evidence="2" type="ORF">Q8W23_06730</name>
</gene>
<dbReference type="InterPro" id="IPR000157">
    <property type="entry name" value="TIR_dom"/>
</dbReference>
<keyword evidence="3" id="KW-1185">Reference proteome</keyword>
<dbReference type="Pfam" id="PF13676">
    <property type="entry name" value="TIR_2"/>
    <property type="match status" value="1"/>
</dbReference>
<evidence type="ECO:0000313" key="2">
    <source>
        <dbReference type="EMBL" id="MDP2541170.1"/>
    </source>
</evidence>
<comment type="caution">
    <text evidence="2">The sequence shown here is derived from an EMBL/GenBank/DDBJ whole genome shotgun (WGS) entry which is preliminary data.</text>
</comment>
<dbReference type="Proteomes" id="UP001242342">
    <property type="component" value="Unassembled WGS sequence"/>
</dbReference>
<evidence type="ECO:0000259" key="1">
    <source>
        <dbReference type="PROSITE" id="PS50104"/>
    </source>
</evidence>
<feature type="domain" description="TIR" evidence="1">
    <location>
        <begin position="36"/>
        <end position="180"/>
    </location>
</feature>
<accession>A0ABT9F380</accession>
<dbReference type="RefSeq" id="WP_201796509.1">
    <property type="nucleotide sequence ID" value="NZ_JAUYVU010000004.1"/>
</dbReference>
<name>A0ABT9F380_9FLAO</name>
<dbReference type="SUPFAM" id="SSF52200">
    <property type="entry name" value="Toll/Interleukin receptor TIR domain"/>
    <property type="match status" value="1"/>
</dbReference>
<reference evidence="2 3" key="1">
    <citation type="submission" date="2023-07" db="EMBL/GenBank/DDBJ databases">
        <title>Genome content predicts the carbon catabolic preferences of heterotrophic bacteria.</title>
        <authorList>
            <person name="Gralka M."/>
        </authorList>
    </citation>
    <scope>NUCLEOTIDE SEQUENCE [LARGE SCALE GENOMIC DNA]</scope>
    <source>
        <strain evidence="2 3">4G03</strain>
    </source>
</reference>